<sequence>MPAALKSLGKNPKRRHFEGTENRRLVEDRFSWERISPELGILLTTELLKKRGAAKKVTISTENKQFVHFSTVGHKCGIGEYTRTIMNNMNLIGFSSTSFTCETPTSEPVLTGLEDQSVVAWFNDNVRYQDSRLRDNIDYLVSKSNADYVIVQHHEAFLPSNELRRLISLFVELGARIIVVMHAYSREHAKFVLEMQAFGVPVLTHKKRDVIEANSDGVRLLHLPFALPMRGAIAQREAPRDRLSPVIVSNGFLRAHKGLDRLIEAFGRVREQIPNARLRLLCSLYPSDDSEATRDDLMSRISLLGIGAYVDVDFSYLDKETLLSELAKGDLAVFPYSESGEGGSAAVADALSVGLPVIVSRSSIFDDIRDVAVTCSTDAHELADGILAILKSDDIYQAAARKTLAYAERHSWESVIDTMTGLLTSIENADGAPPRDMFHETVGS</sequence>
<evidence type="ECO:0000259" key="1">
    <source>
        <dbReference type="Pfam" id="PF00534"/>
    </source>
</evidence>
<reference evidence="2 3" key="1">
    <citation type="submission" date="2018-10" db="EMBL/GenBank/DDBJ databases">
        <title>Xanthobacter tagetidis genome sequencing and assembly.</title>
        <authorList>
            <person name="Maclea K.S."/>
            <person name="Goen A.E."/>
            <person name="Fatima S.A."/>
        </authorList>
    </citation>
    <scope>NUCLEOTIDE SEQUENCE [LARGE SCALE GENOMIC DNA]</scope>
    <source>
        <strain evidence="2 3">ATCC 700314</strain>
    </source>
</reference>
<dbReference type="Pfam" id="PF00534">
    <property type="entry name" value="Glycos_transf_1"/>
    <property type="match status" value="1"/>
</dbReference>
<dbReference type="Gene3D" id="3.40.50.2000">
    <property type="entry name" value="Glycogen Phosphorylase B"/>
    <property type="match status" value="2"/>
</dbReference>
<dbReference type="GO" id="GO:0016757">
    <property type="term" value="F:glycosyltransferase activity"/>
    <property type="evidence" value="ECO:0007669"/>
    <property type="project" value="InterPro"/>
</dbReference>
<evidence type="ECO:0000313" key="2">
    <source>
        <dbReference type="EMBL" id="RLP80619.1"/>
    </source>
</evidence>
<evidence type="ECO:0000313" key="3">
    <source>
        <dbReference type="Proteomes" id="UP000269692"/>
    </source>
</evidence>
<dbReference type="Proteomes" id="UP000269692">
    <property type="component" value="Unassembled WGS sequence"/>
</dbReference>
<keyword evidence="3" id="KW-1185">Reference proteome</keyword>
<feature type="domain" description="Glycosyl transferase family 1" evidence="1">
    <location>
        <begin position="244"/>
        <end position="399"/>
    </location>
</feature>
<keyword evidence="2" id="KW-0808">Transferase</keyword>
<proteinExistence type="predicted"/>
<protein>
    <submittedName>
        <fullName evidence="2">Glycosyltransferase</fullName>
    </submittedName>
</protein>
<dbReference type="InterPro" id="IPR001296">
    <property type="entry name" value="Glyco_trans_1"/>
</dbReference>
<dbReference type="EMBL" id="RCTF01000003">
    <property type="protein sequence ID" value="RLP80619.1"/>
    <property type="molecule type" value="Genomic_DNA"/>
</dbReference>
<gene>
    <name evidence="2" type="ORF">D9R14_04720</name>
</gene>
<name>A0A3L7AJL7_9HYPH</name>
<organism evidence="2 3">
    <name type="scientific">Xanthobacter tagetidis</name>
    <dbReference type="NCBI Taxonomy" id="60216"/>
    <lineage>
        <taxon>Bacteria</taxon>
        <taxon>Pseudomonadati</taxon>
        <taxon>Pseudomonadota</taxon>
        <taxon>Alphaproteobacteria</taxon>
        <taxon>Hyphomicrobiales</taxon>
        <taxon>Xanthobacteraceae</taxon>
        <taxon>Xanthobacter</taxon>
    </lineage>
</organism>
<accession>A0A3L7AJL7</accession>
<dbReference type="SUPFAM" id="SSF53756">
    <property type="entry name" value="UDP-Glycosyltransferase/glycogen phosphorylase"/>
    <property type="match status" value="1"/>
</dbReference>
<dbReference type="PANTHER" id="PTHR12526">
    <property type="entry name" value="GLYCOSYLTRANSFERASE"/>
    <property type="match status" value="1"/>
</dbReference>
<dbReference type="AlphaFoldDB" id="A0A3L7AJL7"/>
<comment type="caution">
    <text evidence="2">The sequence shown here is derived from an EMBL/GenBank/DDBJ whole genome shotgun (WGS) entry which is preliminary data.</text>
</comment>